<comment type="caution">
    <text evidence="4">The sequence shown here is derived from an EMBL/GenBank/DDBJ whole genome shotgun (WGS) entry which is preliminary data.</text>
</comment>
<keyword evidence="2" id="KW-0012">Acyltransferase</keyword>
<evidence type="ECO:0000259" key="3">
    <source>
        <dbReference type="PROSITE" id="PS51186"/>
    </source>
</evidence>
<dbReference type="Proteomes" id="UP001241848">
    <property type="component" value="Unassembled WGS sequence"/>
</dbReference>
<name>A0ABT9FL27_9BACL</name>
<keyword evidence="1" id="KW-0808">Transferase</keyword>
<organism evidence="4 5">
    <name type="scientific">Paenibacillus zeirhizosphaerae</name>
    <dbReference type="NCBI Taxonomy" id="2987519"/>
    <lineage>
        <taxon>Bacteria</taxon>
        <taxon>Bacillati</taxon>
        <taxon>Bacillota</taxon>
        <taxon>Bacilli</taxon>
        <taxon>Bacillales</taxon>
        <taxon>Paenibacillaceae</taxon>
        <taxon>Paenibacillus</taxon>
    </lineage>
</organism>
<keyword evidence="5" id="KW-1185">Reference proteome</keyword>
<dbReference type="CDD" id="cd04301">
    <property type="entry name" value="NAT_SF"/>
    <property type="match status" value="1"/>
</dbReference>
<evidence type="ECO:0000256" key="1">
    <source>
        <dbReference type="ARBA" id="ARBA00022679"/>
    </source>
</evidence>
<protein>
    <submittedName>
        <fullName evidence="4">GNAT family N-acetyltransferase</fullName>
    </submittedName>
</protein>
<dbReference type="PANTHER" id="PTHR43420">
    <property type="entry name" value="ACETYLTRANSFERASE"/>
    <property type="match status" value="1"/>
</dbReference>
<proteinExistence type="predicted"/>
<reference evidence="4 5" key="1">
    <citation type="submission" date="2022-10" db="EMBL/GenBank/DDBJ databases">
        <title>Paenibacillus description and whole genome data of maize root bacterial community.</title>
        <authorList>
            <person name="Marton D."/>
            <person name="Farkas M."/>
            <person name="Cserhati M."/>
        </authorList>
    </citation>
    <scope>NUCLEOTIDE SEQUENCE [LARGE SCALE GENOMIC DNA]</scope>
    <source>
        <strain evidence="4 5">P96</strain>
    </source>
</reference>
<dbReference type="RefSeq" id="WP_305753059.1">
    <property type="nucleotide sequence ID" value="NZ_JAPCKK010000001.1"/>
</dbReference>
<dbReference type="InterPro" id="IPR050680">
    <property type="entry name" value="YpeA/RimI_acetyltransf"/>
</dbReference>
<dbReference type="InterPro" id="IPR000182">
    <property type="entry name" value="GNAT_dom"/>
</dbReference>
<feature type="domain" description="N-acetyltransferase" evidence="3">
    <location>
        <begin position="2"/>
        <end position="148"/>
    </location>
</feature>
<dbReference type="Pfam" id="PF00583">
    <property type="entry name" value="Acetyltransf_1"/>
    <property type="match status" value="1"/>
</dbReference>
<gene>
    <name evidence="4" type="ORF">OIN60_01315</name>
</gene>
<evidence type="ECO:0000256" key="2">
    <source>
        <dbReference type="ARBA" id="ARBA00023315"/>
    </source>
</evidence>
<dbReference type="SUPFAM" id="SSF55729">
    <property type="entry name" value="Acyl-CoA N-acyltransferases (Nat)"/>
    <property type="match status" value="1"/>
</dbReference>
<sequence>MIRLRMKDVDDKQIRQLIDKELVPLSHMSPSLIQKIRKELPRRLSQGMTYISYETNPSKLNGFIHLLLYPHTLIIDMLAVASKAQGKGVGKSLLLHAENLGSSKRCTSSRLLVDEGNVRGIQFYQRQGYSVIRHDTRNHCYEMSKRLSPY</sequence>
<dbReference type="InterPro" id="IPR016181">
    <property type="entry name" value="Acyl_CoA_acyltransferase"/>
</dbReference>
<dbReference type="Gene3D" id="3.40.630.30">
    <property type="match status" value="1"/>
</dbReference>
<evidence type="ECO:0000313" key="4">
    <source>
        <dbReference type="EMBL" id="MDP4095431.1"/>
    </source>
</evidence>
<dbReference type="EMBL" id="JAPCKK010000001">
    <property type="protein sequence ID" value="MDP4095431.1"/>
    <property type="molecule type" value="Genomic_DNA"/>
</dbReference>
<dbReference type="PROSITE" id="PS51186">
    <property type="entry name" value="GNAT"/>
    <property type="match status" value="1"/>
</dbReference>
<accession>A0ABT9FL27</accession>
<evidence type="ECO:0000313" key="5">
    <source>
        <dbReference type="Proteomes" id="UP001241848"/>
    </source>
</evidence>
<dbReference type="PANTHER" id="PTHR43420:SF47">
    <property type="entry name" value="N-ACETYLTRANSFERASE DOMAIN-CONTAINING PROTEIN"/>
    <property type="match status" value="1"/>
</dbReference>